<dbReference type="RefSeq" id="WP_109532114.1">
    <property type="nucleotide sequence ID" value="NZ_QEYD01000002.1"/>
</dbReference>
<evidence type="ECO:0000256" key="1">
    <source>
        <dbReference type="ARBA" id="ARBA00001954"/>
    </source>
</evidence>
<keyword evidence="11" id="KW-0408">Iron</keyword>
<dbReference type="GO" id="GO:0046872">
    <property type="term" value="F:metal ion binding"/>
    <property type="evidence" value="ECO:0007669"/>
    <property type="project" value="UniProtKB-KW"/>
</dbReference>
<dbReference type="Pfam" id="PF03171">
    <property type="entry name" value="2OG-FeII_Oxy"/>
    <property type="match status" value="1"/>
</dbReference>
<keyword evidence="11" id="KW-0479">Metal-binding</keyword>
<dbReference type="SUPFAM" id="SSF51197">
    <property type="entry name" value="Clavaminate synthase-like"/>
    <property type="match status" value="1"/>
</dbReference>
<dbReference type="EC" id="1.14.20.7" evidence="3"/>
<evidence type="ECO:0000256" key="6">
    <source>
        <dbReference type="ARBA" id="ARBA00022666"/>
    </source>
</evidence>
<name>A0A2U2CGL4_9RHOB</name>
<dbReference type="InterPro" id="IPR050231">
    <property type="entry name" value="Iron_ascorbate_oxido_reductase"/>
</dbReference>
<dbReference type="EC" id="1.13.12.19" evidence="4"/>
<evidence type="ECO:0000256" key="5">
    <source>
        <dbReference type="ARBA" id="ARBA00019045"/>
    </source>
</evidence>
<comment type="similarity">
    <text evidence="11">Belongs to the iron/ascorbate-dependent oxidoreductase family.</text>
</comment>
<organism evidence="13 14">
    <name type="scientific">Pararhodobacter marinus</name>
    <dbReference type="NCBI Taxonomy" id="2184063"/>
    <lineage>
        <taxon>Bacteria</taxon>
        <taxon>Pseudomonadati</taxon>
        <taxon>Pseudomonadota</taxon>
        <taxon>Alphaproteobacteria</taxon>
        <taxon>Rhodobacterales</taxon>
        <taxon>Paracoccaceae</taxon>
        <taxon>Pararhodobacter</taxon>
    </lineage>
</organism>
<accession>A0A2U2CGL4</accession>
<evidence type="ECO:0000256" key="4">
    <source>
        <dbReference type="ARBA" id="ARBA00012531"/>
    </source>
</evidence>
<reference evidence="13 14" key="1">
    <citation type="submission" date="2018-05" db="EMBL/GenBank/DDBJ databases">
        <title>Pararhodobacter marina sp. nov., isolated from deep-sea water of the Indian Ocean.</title>
        <authorList>
            <person name="Lai Q.Sr."/>
            <person name="Liu X."/>
            <person name="Shao Z."/>
        </authorList>
    </citation>
    <scope>NUCLEOTIDE SEQUENCE [LARGE SCALE GENOMIC DNA]</scope>
    <source>
        <strain evidence="13 14">CIC4N-9</strain>
    </source>
</reference>
<dbReference type="PANTHER" id="PTHR47990">
    <property type="entry name" value="2-OXOGLUTARATE (2OG) AND FE(II)-DEPENDENT OXYGENASE SUPERFAMILY PROTEIN-RELATED"/>
    <property type="match status" value="1"/>
</dbReference>
<evidence type="ECO:0000313" key="13">
    <source>
        <dbReference type="EMBL" id="PWE31036.1"/>
    </source>
</evidence>
<comment type="catalytic activity">
    <reaction evidence="10">
        <text>L-arginine + 2-oxoglutarate + O2 = guanidine + L-glutamate 5-semialdehyde + succinate + CO2</text>
        <dbReference type="Rhea" id="RHEA:31535"/>
        <dbReference type="ChEBI" id="CHEBI:15379"/>
        <dbReference type="ChEBI" id="CHEBI:16526"/>
        <dbReference type="ChEBI" id="CHEBI:16810"/>
        <dbReference type="ChEBI" id="CHEBI:30031"/>
        <dbReference type="ChEBI" id="CHEBI:30087"/>
        <dbReference type="ChEBI" id="CHEBI:32682"/>
        <dbReference type="ChEBI" id="CHEBI:58066"/>
        <dbReference type="EC" id="1.14.20.7"/>
    </reaction>
</comment>
<dbReference type="InterPro" id="IPR005123">
    <property type="entry name" value="Oxoglu/Fe-dep_dioxygenase_dom"/>
</dbReference>
<dbReference type="Pfam" id="PF14226">
    <property type="entry name" value="DIOX_N"/>
    <property type="match status" value="1"/>
</dbReference>
<keyword evidence="6" id="KW-0266">Ethylene biosynthesis</keyword>
<evidence type="ECO:0000256" key="7">
    <source>
        <dbReference type="ARBA" id="ARBA00031011"/>
    </source>
</evidence>
<keyword evidence="11" id="KW-0560">Oxidoreductase</keyword>
<dbReference type="AlphaFoldDB" id="A0A2U2CGL4"/>
<evidence type="ECO:0000259" key="12">
    <source>
        <dbReference type="PROSITE" id="PS51471"/>
    </source>
</evidence>
<evidence type="ECO:0000256" key="9">
    <source>
        <dbReference type="ARBA" id="ARBA00047725"/>
    </source>
</evidence>
<evidence type="ECO:0000256" key="2">
    <source>
        <dbReference type="ARBA" id="ARBA00004767"/>
    </source>
</evidence>
<protein>
    <recommendedName>
        <fullName evidence="5">2-oxoglutarate-dependent ethylene/succinate-forming enzyme</fullName>
        <ecNumber evidence="4">1.13.12.19</ecNumber>
        <ecNumber evidence="3">1.14.20.7</ecNumber>
    </recommendedName>
    <alternativeName>
        <fullName evidence="7">2-oxoglutarate dioxygenase (ethylene-forming)</fullName>
    </alternativeName>
    <alternativeName>
        <fullName evidence="8">2-oxoglutarate/L-arginine monooxygenase/decarboxylase (succinate-forming)</fullName>
    </alternativeName>
</protein>
<dbReference type="EMBL" id="QEYD01000002">
    <property type="protein sequence ID" value="PWE31036.1"/>
    <property type="molecule type" value="Genomic_DNA"/>
</dbReference>
<feature type="domain" description="Fe2OG dioxygenase" evidence="12">
    <location>
        <begin position="164"/>
        <end position="269"/>
    </location>
</feature>
<proteinExistence type="inferred from homology"/>
<evidence type="ECO:0000256" key="10">
    <source>
        <dbReference type="ARBA" id="ARBA00049359"/>
    </source>
</evidence>
<dbReference type="PROSITE" id="PS51471">
    <property type="entry name" value="FE2OG_OXY"/>
    <property type="match status" value="1"/>
</dbReference>
<gene>
    <name evidence="13" type="ORF">C4N9_04600</name>
</gene>
<evidence type="ECO:0000256" key="11">
    <source>
        <dbReference type="RuleBase" id="RU003682"/>
    </source>
</evidence>
<dbReference type="OrthoDB" id="21825at2"/>
<comment type="caution">
    <text evidence="13">The sequence shown here is derived from an EMBL/GenBank/DDBJ whole genome shotgun (WGS) entry which is preliminary data.</text>
</comment>
<dbReference type="GeneID" id="94364162"/>
<dbReference type="InterPro" id="IPR044861">
    <property type="entry name" value="IPNS-like_FE2OG_OXY"/>
</dbReference>
<comment type="cofactor">
    <cofactor evidence="1">
        <name>Fe(2+)</name>
        <dbReference type="ChEBI" id="CHEBI:29033"/>
    </cofactor>
</comment>
<dbReference type="GO" id="GO:0009693">
    <property type="term" value="P:ethylene biosynthetic process"/>
    <property type="evidence" value="ECO:0007669"/>
    <property type="project" value="UniProtKB-KW"/>
</dbReference>
<keyword evidence="14" id="KW-1185">Reference proteome</keyword>
<dbReference type="Proteomes" id="UP000244940">
    <property type="component" value="Unassembled WGS sequence"/>
</dbReference>
<comment type="pathway">
    <text evidence="2">Alkene biosynthesis; ethylene biosynthesis via 2-oxoglutarate.</text>
</comment>
<dbReference type="InterPro" id="IPR026992">
    <property type="entry name" value="DIOX_N"/>
</dbReference>
<dbReference type="Gene3D" id="2.60.120.330">
    <property type="entry name" value="B-lactam Antibiotic, Isopenicillin N Synthase, Chain"/>
    <property type="match status" value="1"/>
</dbReference>
<evidence type="ECO:0000313" key="14">
    <source>
        <dbReference type="Proteomes" id="UP000244940"/>
    </source>
</evidence>
<evidence type="ECO:0000256" key="3">
    <source>
        <dbReference type="ARBA" id="ARBA00012293"/>
    </source>
</evidence>
<dbReference type="GO" id="GO:0102276">
    <property type="term" value="F:2-oxoglutarate oxygenase/decarboxylase (ethylene-forming) activity"/>
    <property type="evidence" value="ECO:0007669"/>
    <property type="project" value="UniProtKB-EC"/>
</dbReference>
<dbReference type="InterPro" id="IPR027443">
    <property type="entry name" value="IPNS-like_sf"/>
</dbReference>
<evidence type="ECO:0000256" key="8">
    <source>
        <dbReference type="ARBA" id="ARBA00031282"/>
    </source>
</evidence>
<sequence>MSEGDPRAIPQVDVGALFAGDALARAELRRGVEAVGFLTLVNTPIPAARVAGVIAAYRAFFLLPDAEKAAVDMARTGSNRGWGAPLSERVDPGANPDYKEVYDMGFAVPGSDRAVHAPNLWPARPEGFRATLEAYYAEARALSLRLLGAIAGVLGEDPHWFDDKFDQPMALLRGNFYPERPDWAGARDFGIAAHTDYGCLTLLASDGVPGLEVQMRDGTWQAVVAAPGGFVVNFGEMLESWSGGRVRATLHRVVGSASERISVPLFFNPSPDVNVAPIGSGRVVRAEDHLQKRFNETYLHLQRAAPAG</sequence>
<comment type="catalytic activity">
    <reaction evidence="9">
        <text>2-oxoglutarate + O2 + 2 H(+) = ethene + 3 CO2 + H2O</text>
        <dbReference type="Rhea" id="RHEA:31523"/>
        <dbReference type="ChEBI" id="CHEBI:15377"/>
        <dbReference type="ChEBI" id="CHEBI:15378"/>
        <dbReference type="ChEBI" id="CHEBI:15379"/>
        <dbReference type="ChEBI" id="CHEBI:16526"/>
        <dbReference type="ChEBI" id="CHEBI:16810"/>
        <dbReference type="ChEBI" id="CHEBI:18153"/>
        <dbReference type="EC" id="1.13.12.19"/>
    </reaction>
</comment>